<evidence type="ECO:0000256" key="5">
    <source>
        <dbReference type="ARBA" id="ARBA00022737"/>
    </source>
</evidence>
<keyword evidence="4 9" id="KW-0853">WD repeat</keyword>
<dbReference type="PANTHER" id="PTHR22851:SF0">
    <property type="entry name" value="DDB1- AND CUL4-ASSOCIATED FACTOR 13"/>
    <property type="match status" value="1"/>
</dbReference>
<evidence type="ECO:0000256" key="10">
    <source>
        <dbReference type="SAM" id="MobiDB-lite"/>
    </source>
</evidence>
<evidence type="ECO:0000256" key="7">
    <source>
        <dbReference type="ARBA" id="ARBA00023274"/>
    </source>
</evidence>
<evidence type="ECO:0000313" key="12">
    <source>
        <dbReference type="EMBL" id="CAF9934920.1"/>
    </source>
</evidence>
<gene>
    <name evidence="12" type="primary">SOF1</name>
    <name evidence="12" type="ORF">ALECFALPRED_006179</name>
</gene>
<evidence type="ECO:0000256" key="9">
    <source>
        <dbReference type="PROSITE-ProRule" id="PRU00221"/>
    </source>
</evidence>
<dbReference type="InterPro" id="IPR007287">
    <property type="entry name" value="Sof1"/>
</dbReference>
<evidence type="ECO:0000256" key="2">
    <source>
        <dbReference type="ARBA" id="ARBA00005649"/>
    </source>
</evidence>
<evidence type="ECO:0000256" key="8">
    <source>
        <dbReference type="ARBA" id="ARBA00032239"/>
    </source>
</evidence>
<keyword evidence="7" id="KW-0687">Ribonucleoprotein</keyword>
<keyword evidence="13" id="KW-1185">Reference proteome</keyword>
<dbReference type="SUPFAM" id="SSF50978">
    <property type="entry name" value="WD40 repeat-like"/>
    <property type="match status" value="1"/>
</dbReference>
<dbReference type="InterPro" id="IPR019775">
    <property type="entry name" value="WD40_repeat_CS"/>
</dbReference>
<dbReference type="GO" id="GO:0032040">
    <property type="term" value="C:small-subunit processome"/>
    <property type="evidence" value="ECO:0007669"/>
    <property type="project" value="TreeGrafter"/>
</dbReference>
<feature type="region of interest" description="Disordered" evidence="10">
    <location>
        <begin position="310"/>
        <end position="338"/>
    </location>
</feature>
<dbReference type="Proteomes" id="UP000664203">
    <property type="component" value="Unassembled WGS sequence"/>
</dbReference>
<dbReference type="PANTHER" id="PTHR22851">
    <property type="entry name" value="U3 SMALL NUCLEOLAR RNA U3 SNORNA ASSOCIATED PROTEIN"/>
    <property type="match status" value="1"/>
</dbReference>
<keyword evidence="6" id="KW-0539">Nucleus</keyword>
<dbReference type="PRINTS" id="PR00320">
    <property type="entry name" value="GPROTEINBRPT"/>
</dbReference>
<dbReference type="OrthoDB" id="10249065at2759"/>
<comment type="caution">
    <text evidence="12">The sequence shown here is derived from an EMBL/GenBank/DDBJ whole genome shotgun (WGS) entry which is preliminary data.</text>
</comment>
<evidence type="ECO:0000256" key="4">
    <source>
        <dbReference type="ARBA" id="ARBA00022574"/>
    </source>
</evidence>
<keyword evidence="5" id="KW-0677">Repeat</keyword>
<dbReference type="SMART" id="SM00320">
    <property type="entry name" value="WD40"/>
    <property type="match status" value="5"/>
</dbReference>
<dbReference type="GO" id="GO:0000462">
    <property type="term" value="P:maturation of SSU-rRNA from tricistronic rRNA transcript (SSU-rRNA, 5.8S rRNA, LSU-rRNA)"/>
    <property type="evidence" value="ECO:0007669"/>
    <property type="project" value="TreeGrafter"/>
</dbReference>
<feature type="repeat" description="WD" evidence="9">
    <location>
        <begin position="11"/>
        <end position="53"/>
    </location>
</feature>
<accession>A0A8H3G352</accession>
<dbReference type="PROSITE" id="PS50294">
    <property type="entry name" value="WD_REPEATS_REGION"/>
    <property type="match status" value="3"/>
</dbReference>
<dbReference type="PROSITE" id="PS00678">
    <property type="entry name" value="WD_REPEATS_1"/>
    <property type="match status" value="1"/>
</dbReference>
<proteinExistence type="inferred from homology"/>
<organism evidence="12 13">
    <name type="scientific">Alectoria fallacina</name>
    <dbReference type="NCBI Taxonomy" id="1903189"/>
    <lineage>
        <taxon>Eukaryota</taxon>
        <taxon>Fungi</taxon>
        <taxon>Dikarya</taxon>
        <taxon>Ascomycota</taxon>
        <taxon>Pezizomycotina</taxon>
        <taxon>Lecanoromycetes</taxon>
        <taxon>OSLEUM clade</taxon>
        <taxon>Lecanoromycetidae</taxon>
        <taxon>Lecanorales</taxon>
        <taxon>Lecanorineae</taxon>
        <taxon>Parmeliaceae</taxon>
        <taxon>Alectoria</taxon>
    </lineage>
</organism>
<name>A0A8H3G352_9LECA</name>
<dbReference type="InterPro" id="IPR036322">
    <property type="entry name" value="WD40_repeat_dom_sf"/>
</dbReference>
<dbReference type="FunFam" id="2.130.10.10:FF:000657">
    <property type="entry name" value="U3 small nucleolar RNA associated protein"/>
    <property type="match status" value="1"/>
</dbReference>
<evidence type="ECO:0000256" key="1">
    <source>
        <dbReference type="ARBA" id="ARBA00004604"/>
    </source>
</evidence>
<comment type="similarity">
    <text evidence="2">Belongs to the WD repeat DCAF13/WDSOF1 family.</text>
</comment>
<dbReference type="Pfam" id="PF00400">
    <property type="entry name" value="WD40"/>
    <property type="match status" value="4"/>
</dbReference>
<dbReference type="FunFam" id="2.130.10.10:FF:001074">
    <property type="entry name" value="Probable SOF1 protein"/>
    <property type="match status" value="1"/>
</dbReference>
<dbReference type="InterPro" id="IPR051733">
    <property type="entry name" value="WD_repeat_DCAF13/WDSOF1"/>
</dbReference>
<dbReference type="Gene3D" id="2.130.10.10">
    <property type="entry name" value="YVTN repeat-like/Quinoprotein amine dehydrogenase"/>
    <property type="match status" value="2"/>
</dbReference>
<feature type="repeat" description="WD" evidence="9">
    <location>
        <begin position="171"/>
        <end position="203"/>
    </location>
</feature>
<evidence type="ECO:0000256" key="3">
    <source>
        <dbReference type="ARBA" id="ARBA00021762"/>
    </source>
</evidence>
<feature type="repeat" description="WD" evidence="9">
    <location>
        <begin position="214"/>
        <end position="255"/>
    </location>
</feature>
<dbReference type="EMBL" id="CAJPDR010000396">
    <property type="protein sequence ID" value="CAF9934920.1"/>
    <property type="molecule type" value="Genomic_DNA"/>
</dbReference>
<protein>
    <recommendedName>
        <fullName evidence="3">DDB1- and CUL4-associated factor 13</fullName>
    </recommendedName>
    <alternativeName>
        <fullName evidence="8">WD repeat and SOF domain-containing protein 1</fullName>
    </alternativeName>
</protein>
<evidence type="ECO:0000259" key="11">
    <source>
        <dbReference type="Pfam" id="PF04158"/>
    </source>
</evidence>
<dbReference type="UniPathway" id="UPA00143"/>
<sequence>MFAKPFVGDLGRGHVDGVYVLSKDPERLDILASGSGDGVVKTWNLTSREQTFQADAHEGIVKGLCWTKDQRLLSCASDKTIKLFDPSDTTSASTPLATYLGNTAFTGLSHHRSIILYDLRTSSPLSKITLGLASNAITWNPMEAFNFAVANEDHNIYMFDMRKLSRALNVYKDHVAAVMDVEFSPTGEELVSASYDKTIRLWNRARGHSRDIYHTKRMQRVFSCKFTSDAKYVLSGSDDGNVRIWRANASERSGVKSARQRQKLEYDDALKNRYAHMPEIGRIKRHRHVPKAVKKAGEIKGEELAAIKRRRENERKYSKKGSVPRRSEREKMVLATEQ</sequence>
<evidence type="ECO:0000256" key="6">
    <source>
        <dbReference type="ARBA" id="ARBA00023242"/>
    </source>
</evidence>
<comment type="subcellular location">
    <subcellularLocation>
        <location evidence="1">Nucleus</location>
        <location evidence="1">Nucleolus</location>
    </subcellularLocation>
</comment>
<reference evidence="12" key="1">
    <citation type="submission" date="2021-03" db="EMBL/GenBank/DDBJ databases">
        <authorList>
            <person name="Tagirdzhanova G."/>
        </authorList>
    </citation>
    <scope>NUCLEOTIDE SEQUENCE</scope>
</reference>
<dbReference type="PROSITE" id="PS50082">
    <property type="entry name" value="WD_REPEATS_2"/>
    <property type="match status" value="3"/>
</dbReference>
<dbReference type="AlphaFoldDB" id="A0A8H3G352"/>
<dbReference type="InterPro" id="IPR001680">
    <property type="entry name" value="WD40_rpt"/>
</dbReference>
<feature type="domain" description="Sof1-like protein" evidence="11">
    <location>
        <begin position="247"/>
        <end position="333"/>
    </location>
</feature>
<evidence type="ECO:0000313" key="13">
    <source>
        <dbReference type="Proteomes" id="UP000664203"/>
    </source>
</evidence>
<dbReference type="Pfam" id="PF04158">
    <property type="entry name" value="Sof1"/>
    <property type="match status" value="1"/>
</dbReference>
<dbReference type="InterPro" id="IPR015943">
    <property type="entry name" value="WD40/YVTN_repeat-like_dom_sf"/>
</dbReference>
<dbReference type="GO" id="GO:0016567">
    <property type="term" value="P:protein ubiquitination"/>
    <property type="evidence" value="ECO:0007669"/>
    <property type="project" value="UniProtKB-UniPathway"/>
</dbReference>
<dbReference type="InterPro" id="IPR020472">
    <property type="entry name" value="WD40_PAC1"/>
</dbReference>